<protein>
    <submittedName>
        <fullName evidence="3">Carbohydrate ABC transporter, N-acetylglucosamine/diacetylchitobiose-binding protein</fullName>
    </submittedName>
</protein>
<dbReference type="GO" id="GO:0042597">
    <property type="term" value="C:periplasmic space"/>
    <property type="evidence" value="ECO:0007669"/>
    <property type="project" value="UniProtKB-SubCell"/>
</dbReference>
<dbReference type="PANTHER" id="PTHR43649">
    <property type="entry name" value="ARABINOSE-BINDING PROTEIN-RELATED"/>
    <property type="match status" value="1"/>
</dbReference>
<evidence type="ECO:0000313" key="4">
    <source>
        <dbReference type="Proteomes" id="UP000048908"/>
    </source>
</evidence>
<evidence type="ECO:0000256" key="1">
    <source>
        <dbReference type="ARBA" id="ARBA00004418"/>
    </source>
</evidence>
<dbReference type="EMBL" id="CXPG01000016">
    <property type="protein sequence ID" value="CTQ32914.1"/>
    <property type="molecule type" value="Genomic_DNA"/>
</dbReference>
<dbReference type="Proteomes" id="UP000048908">
    <property type="component" value="Unassembled WGS sequence"/>
</dbReference>
<accession>A0A0M6XS96</accession>
<evidence type="ECO:0000313" key="3">
    <source>
        <dbReference type="EMBL" id="CTQ32914.1"/>
    </source>
</evidence>
<proteinExistence type="inferred from homology"/>
<gene>
    <name evidence="3" type="ORF">JAN5088_01688</name>
</gene>
<dbReference type="AlphaFoldDB" id="A0A0M6XS96"/>
<comment type="subcellular location">
    <subcellularLocation>
        <location evidence="1">Periplasm</location>
    </subcellularLocation>
</comment>
<comment type="similarity">
    <text evidence="2">Belongs to the bacterial solute-binding protein 1 family.</text>
</comment>
<evidence type="ECO:0000256" key="2">
    <source>
        <dbReference type="ARBA" id="ARBA00008520"/>
    </source>
</evidence>
<dbReference type="SUPFAM" id="SSF53850">
    <property type="entry name" value="Periplasmic binding protein-like II"/>
    <property type="match status" value="1"/>
</dbReference>
<organism evidence="3 4">
    <name type="scientific">Jannaschia rubra</name>
    <dbReference type="NCBI Taxonomy" id="282197"/>
    <lineage>
        <taxon>Bacteria</taxon>
        <taxon>Pseudomonadati</taxon>
        <taxon>Pseudomonadota</taxon>
        <taxon>Alphaproteobacteria</taxon>
        <taxon>Rhodobacterales</taxon>
        <taxon>Roseobacteraceae</taxon>
        <taxon>Jannaschia</taxon>
    </lineage>
</organism>
<dbReference type="Gene3D" id="3.40.190.10">
    <property type="entry name" value="Periplasmic binding protein-like II"/>
    <property type="match status" value="2"/>
</dbReference>
<reference evidence="3 4" key="1">
    <citation type="submission" date="2015-07" db="EMBL/GenBank/DDBJ databases">
        <authorList>
            <person name="Noorani M."/>
        </authorList>
    </citation>
    <scope>NUCLEOTIDE SEQUENCE [LARGE SCALE GENOMIC DNA]</scope>
    <source>
        <strain evidence="3 4">CECT 5088</strain>
    </source>
</reference>
<sequence>MHRGDPIGIGAKEKVHSQEIRPVGVGEDTARRLQRIDRETTMLIRKLVLAGAMAMGAQAAVAECAFENDVTVRTLSAGFEAWKAVTDAMAECGGVQAELDQEFRTKQPAAFAANPSLYSVGGVSNGTITPLLNEGTIRPLDDLVEEYGRNLAPNQLIRVDGKVMAVAMMVNTQHLMYRKDIFEDLGLDVPTTYDEVLEAAAAIKEAGVVEYPIGATMKAGWDIAQDFNNMFLGYGGTFYNDDSTPAVNSEAGLKALETMKALTEYMDPEFLVSDSTYVQQQFQQGKIAMANLWGSRGGAMEDPAESQVVGLVGSAAAPKAVEGGPPATTLWWDGIVIAQNIDDATAEAAFRVAMEGMDSEMVKNHQRDAIWLIEGYEPDEMASGAIATAMADPAPLSYPSTSQMGLMHTAIGNELDGYFTGRRSADETLKAIEESYISAAREAGLL</sequence>
<keyword evidence="4" id="KW-1185">Reference proteome</keyword>
<dbReference type="Pfam" id="PF01547">
    <property type="entry name" value="SBP_bac_1"/>
    <property type="match status" value="1"/>
</dbReference>
<dbReference type="STRING" id="282197.SAMN04488517_103430"/>
<name>A0A0M6XS96_9RHOB</name>
<dbReference type="InterPro" id="IPR050490">
    <property type="entry name" value="Bact_solute-bd_prot1"/>
</dbReference>
<dbReference type="InterPro" id="IPR006059">
    <property type="entry name" value="SBP"/>
</dbReference>
<dbReference type="PANTHER" id="PTHR43649:SF12">
    <property type="entry name" value="DIACETYLCHITOBIOSE BINDING PROTEIN DASA"/>
    <property type="match status" value="1"/>
</dbReference>